<evidence type="ECO:0000313" key="3">
    <source>
        <dbReference type="Proteomes" id="UP000024635"/>
    </source>
</evidence>
<evidence type="ECO:0000313" key="2">
    <source>
        <dbReference type="EMBL" id="EYC05834.1"/>
    </source>
</evidence>
<sequence>MKNVIYSVIVMLFVHSEGAVAEILVGINLCGSLHSPRFILSDSWKRTAITKVRAHVRKLSVPYCAAFIVLDLLEKLRDVRSISLTTWSTLYFAYHRKTNPVESQQILGVQIYPWANRACLHISESRHMPQHHLTRYMVNFQAHFLLGPTFHCR</sequence>
<dbReference type="Proteomes" id="UP000024635">
    <property type="component" value="Unassembled WGS sequence"/>
</dbReference>
<feature type="signal peptide" evidence="1">
    <location>
        <begin position="1"/>
        <end position="21"/>
    </location>
</feature>
<dbReference type="EMBL" id="JARK01001416">
    <property type="protein sequence ID" value="EYC05834.1"/>
    <property type="molecule type" value="Genomic_DNA"/>
</dbReference>
<reference evidence="3" key="1">
    <citation type="journal article" date="2015" name="Nat. Genet.">
        <title>The genome and transcriptome of the zoonotic hookworm Ancylostoma ceylanicum identify infection-specific gene families.</title>
        <authorList>
            <person name="Schwarz E.M."/>
            <person name="Hu Y."/>
            <person name="Antoshechkin I."/>
            <person name="Miller M.M."/>
            <person name="Sternberg P.W."/>
            <person name="Aroian R.V."/>
        </authorList>
    </citation>
    <scope>NUCLEOTIDE SEQUENCE</scope>
    <source>
        <strain evidence="3">HY135</strain>
    </source>
</reference>
<feature type="chain" id="PRO_5001487535" description="Secreted protein" evidence="1">
    <location>
        <begin position="22"/>
        <end position="153"/>
    </location>
</feature>
<dbReference type="AlphaFoldDB" id="A0A016TS07"/>
<organism evidence="2 3">
    <name type="scientific">Ancylostoma ceylanicum</name>
    <dbReference type="NCBI Taxonomy" id="53326"/>
    <lineage>
        <taxon>Eukaryota</taxon>
        <taxon>Metazoa</taxon>
        <taxon>Ecdysozoa</taxon>
        <taxon>Nematoda</taxon>
        <taxon>Chromadorea</taxon>
        <taxon>Rhabditida</taxon>
        <taxon>Rhabditina</taxon>
        <taxon>Rhabditomorpha</taxon>
        <taxon>Strongyloidea</taxon>
        <taxon>Ancylostomatidae</taxon>
        <taxon>Ancylostomatinae</taxon>
        <taxon>Ancylostoma</taxon>
    </lineage>
</organism>
<accession>A0A016TS07</accession>
<evidence type="ECO:0000256" key="1">
    <source>
        <dbReference type="SAM" id="SignalP"/>
    </source>
</evidence>
<evidence type="ECO:0008006" key="4">
    <source>
        <dbReference type="Google" id="ProtNLM"/>
    </source>
</evidence>
<proteinExistence type="predicted"/>
<protein>
    <recommendedName>
        <fullName evidence="4">Secreted protein</fullName>
    </recommendedName>
</protein>
<keyword evidence="1" id="KW-0732">Signal</keyword>
<name>A0A016TS07_9BILA</name>
<keyword evidence="3" id="KW-1185">Reference proteome</keyword>
<comment type="caution">
    <text evidence="2">The sequence shown here is derived from an EMBL/GenBank/DDBJ whole genome shotgun (WGS) entry which is preliminary data.</text>
</comment>
<gene>
    <name evidence="2" type="primary">Acey_s0080.g1390</name>
    <name evidence="2" type="ORF">Y032_0080g1390</name>
</gene>